<proteinExistence type="predicted"/>
<dbReference type="EMBL" id="CAJNDS010000158">
    <property type="protein sequence ID" value="CAE6971726.1"/>
    <property type="molecule type" value="Genomic_DNA"/>
</dbReference>
<protein>
    <submittedName>
        <fullName evidence="2">Uncharacterized protein</fullName>
    </submittedName>
</protein>
<sequence length="342" mass="36853">MALSPDLLAQCRSSCEELFAERFAASFRSLELMFWILAFLCAAHACAAHAANTTCSPGMQLLQKGNSARKSKQFEWLPQGDCPAGSFQIPPDYRRETFWQCCSGRCPGGGCFSDCGCKCTYATNCAELGEDGDRSCRDGTGCHWTGEECVDAEANGITTTIFTLPAGHIIVDIGHSGRNEKCVQVSESVSCDSDAGNLEKRANGNPAPDTFLIFLRPEKSEVCAQRTDSPRGMGLKIVCAVAGTTTTTTTTTTLSTSMRSSHPSFTPATEPMDQACRGRNHTDNSASYYEVIDVTGVQECRQKCLDMNGLCKGIEYSGLSRCCGRGQRALVPSTECHSSVVR</sequence>
<evidence type="ECO:0000313" key="2">
    <source>
        <dbReference type="EMBL" id="CAE6971726.1"/>
    </source>
</evidence>
<reference evidence="2" key="1">
    <citation type="submission" date="2021-02" db="EMBL/GenBank/DDBJ databases">
        <authorList>
            <person name="Dougan E. K."/>
            <person name="Rhodes N."/>
            <person name="Thang M."/>
            <person name="Chan C."/>
        </authorList>
    </citation>
    <scope>NUCLEOTIDE SEQUENCE</scope>
</reference>
<feature type="region of interest" description="Disordered" evidence="1">
    <location>
        <begin position="254"/>
        <end position="273"/>
    </location>
</feature>
<evidence type="ECO:0000256" key="1">
    <source>
        <dbReference type="SAM" id="MobiDB-lite"/>
    </source>
</evidence>
<gene>
    <name evidence="2" type="ORF">SNAT2548_LOCUS2634</name>
</gene>
<comment type="caution">
    <text evidence="2">The sequence shown here is derived from an EMBL/GenBank/DDBJ whole genome shotgun (WGS) entry which is preliminary data.</text>
</comment>
<keyword evidence="3" id="KW-1185">Reference proteome</keyword>
<dbReference type="AlphaFoldDB" id="A0A812I256"/>
<feature type="compositionally biased region" description="Polar residues" evidence="1">
    <location>
        <begin position="254"/>
        <end position="267"/>
    </location>
</feature>
<name>A0A812I256_9DINO</name>
<evidence type="ECO:0000313" key="3">
    <source>
        <dbReference type="Proteomes" id="UP000604046"/>
    </source>
</evidence>
<accession>A0A812I256</accession>
<dbReference type="Proteomes" id="UP000604046">
    <property type="component" value="Unassembled WGS sequence"/>
</dbReference>
<organism evidence="2 3">
    <name type="scientific">Symbiodinium natans</name>
    <dbReference type="NCBI Taxonomy" id="878477"/>
    <lineage>
        <taxon>Eukaryota</taxon>
        <taxon>Sar</taxon>
        <taxon>Alveolata</taxon>
        <taxon>Dinophyceae</taxon>
        <taxon>Suessiales</taxon>
        <taxon>Symbiodiniaceae</taxon>
        <taxon>Symbiodinium</taxon>
    </lineage>
</organism>